<dbReference type="AlphaFoldDB" id="A0AAE3NF57"/>
<dbReference type="EMBL" id="JAIVEX010000003">
    <property type="protein sequence ID" value="MDB0521273.1"/>
    <property type="molecule type" value="Genomic_DNA"/>
</dbReference>
<evidence type="ECO:0000313" key="4">
    <source>
        <dbReference type="Proteomes" id="UP001143674"/>
    </source>
</evidence>
<feature type="signal peptide" evidence="2">
    <location>
        <begin position="1"/>
        <end position="28"/>
    </location>
</feature>
<protein>
    <submittedName>
        <fullName evidence="3">Uncharacterized protein</fullName>
    </submittedName>
</protein>
<organism evidence="3 4">
    <name type="scientific">Ralstonia solanacearum</name>
    <name type="common">Pseudomonas solanacearum</name>
    <dbReference type="NCBI Taxonomy" id="305"/>
    <lineage>
        <taxon>Bacteria</taxon>
        <taxon>Pseudomonadati</taxon>
        <taxon>Pseudomonadota</taxon>
        <taxon>Betaproteobacteria</taxon>
        <taxon>Burkholderiales</taxon>
        <taxon>Burkholderiaceae</taxon>
        <taxon>Ralstonia</taxon>
        <taxon>Ralstonia solanacearum species complex</taxon>
    </lineage>
</organism>
<reference evidence="3" key="1">
    <citation type="submission" date="2021-09" db="EMBL/GenBank/DDBJ databases">
        <title>Genomic analysis of Ralstonia spp.</title>
        <authorList>
            <person name="Aburjaile F."/>
            <person name="Ariute J.C."/>
            <person name="Pais A.K.L."/>
            <person name="Albuquerque G.M.R."/>
            <person name="Silva A.M.F."/>
            <person name="Brenig B."/>
            <person name="Azevedo V."/>
            <person name="Matiuzzi M."/>
            <person name="Ramos R."/>
            <person name="Goes-Neto A."/>
            <person name="Soares S."/>
            <person name="Iseppon A.M.B."/>
            <person name="Souza E."/>
            <person name="Gama M."/>
        </authorList>
    </citation>
    <scope>NUCLEOTIDE SEQUENCE</scope>
    <source>
        <strain evidence="3">B4</strain>
    </source>
</reference>
<gene>
    <name evidence="3" type="ORF">LBW55_06550</name>
</gene>
<dbReference type="Proteomes" id="UP001143674">
    <property type="component" value="Unassembled WGS sequence"/>
</dbReference>
<dbReference type="RefSeq" id="WP_184849283.1">
    <property type="nucleotide sequence ID" value="NZ_JABZEH010000001.1"/>
</dbReference>
<evidence type="ECO:0000313" key="3">
    <source>
        <dbReference type="EMBL" id="MDB0521273.1"/>
    </source>
</evidence>
<evidence type="ECO:0000256" key="1">
    <source>
        <dbReference type="SAM" id="MobiDB-lite"/>
    </source>
</evidence>
<keyword evidence="2" id="KW-0732">Signal</keyword>
<proteinExistence type="predicted"/>
<name>A0AAE3NF57_RALSL</name>
<sequence length="146" mass="15810">MQARQYSCLAAAAALTLCAWIGTAPALAQQSGHSAVTGVDSTMEGPRTQSQRAADAAENPGYHNDAMSGAQPHATPGTLKQKMHRAHEKTDKWVDQHITHRKGKEAPQSTSDHAFWAQRAHQCDNLVGEAQRVCRERRPDAAGSMQ</sequence>
<accession>A0AAE3NF57</accession>
<feature type="chain" id="PRO_5042081350" evidence="2">
    <location>
        <begin position="29"/>
        <end position="146"/>
    </location>
</feature>
<feature type="compositionally biased region" description="Basic and acidic residues" evidence="1">
    <location>
        <begin position="88"/>
        <end position="98"/>
    </location>
</feature>
<comment type="caution">
    <text evidence="3">The sequence shown here is derived from an EMBL/GenBank/DDBJ whole genome shotgun (WGS) entry which is preliminary data.</text>
</comment>
<evidence type="ECO:0000256" key="2">
    <source>
        <dbReference type="SAM" id="SignalP"/>
    </source>
</evidence>
<feature type="region of interest" description="Disordered" evidence="1">
    <location>
        <begin position="37"/>
        <end position="112"/>
    </location>
</feature>